<reference evidence="1" key="1">
    <citation type="submission" date="2022-04" db="EMBL/GenBank/DDBJ databases">
        <title>Halocatena sp. nov., isolated from a salt lake.</title>
        <authorList>
            <person name="Cui H.-L."/>
        </authorList>
    </citation>
    <scope>NUCLEOTIDE SEQUENCE</scope>
    <source>
        <strain evidence="1">AD-1</strain>
    </source>
</reference>
<keyword evidence="2" id="KW-1185">Reference proteome</keyword>
<name>A0A8U0A0H4_9EURY</name>
<dbReference type="GeneID" id="71928370"/>
<dbReference type="KEGG" id="haad:MW046_09945"/>
<dbReference type="RefSeq" id="WP_247992954.1">
    <property type="nucleotide sequence ID" value="NZ_CP096019.1"/>
</dbReference>
<protein>
    <submittedName>
        <fullName evidence="1">Uncharacterized protein</fullName>
    </submittedName>
</protein>
<accession>A0A8U0A0H4</accession>
<organism evidence="1 2">
    <name type="scientific">Halocatena salina</name>
    <dbReference type="NCBI Taxonomy" id="2934340"/>
    <lineage>
        <taxon>Archaea</taxon>
        <taxon>Methanobacteriati</taxon>
        <taxon>Methanobacteriota</taxon>
        <taxon>Stenosarchaea group</taxon>
        <taxon>Halobacteria</taxon>
        <taxon>Halobacteriales</taxon>
        <taxon>Natronomonadaceae</taxon>
        <taxon>Halocatena</taxon>
    </lineage>
</organism>
<dbReference type="AlphaFoldDB" id="A0A8U0A0H4"/>
<evidence type="ECO:0000313" key="1">
    <source>
        <dbReference type="EMBL" id="UPM42279.1"/>
    </source>
</evidence>
<proteinExistence type="predicted"/>
<dbReference type="Proteomes" id="UP000831768">
    <property type="component" value="Chromosome"/>
</dbReference>
<dbReference type="EMBL" id="CP096019">
    <property type="protein sequence ID" value="UPM42279.1"/>
    <property type="molecule type" value="Genomic_DNA"/>
</dbReference>
<sequence>MSTVLAVHCWRVVDDPPPFFRSGELRSPSRKKRGRKKAAHFVRGGKEMTLPVFQFWDRLGESVNISTLDDRATISKAELYYVVDVGTGTWCKPCRSTGCAHATQIEEILATAGLGRSQVNYDDLPGIANITRYEATGELVTTGWFGNGGQVRYHEQRDGTVVQSVYTPEDEQDPTAITEQPDATSVPAALVGMLAEYCHYRQRGDLDGLRQQYPDVARVVSEPPAVHADD</sequence>
<gene>
    <name evidence="1" type="ORF">MW046_09945</name>
</gene>
<evidence type="ECO:0000313" key="2">
    <source>
        <dbReference type="Proteomes" id="UP000831768"/>
    </source>
</evidence>